<organism evidence="1 2">
    <name type="scientific">Macrostomum lignano</name>
    <dbReference type="NCBI Taxonomy" id="282301"/>
    <lineage>
        <taxon>Eukaryota</taxon>
        <taxon>Metazoa</taxon>
        <taxon>Spiralia</taxon>
        <taxon>Lophotrochozoa</taxon>
        <taxon>Platyhelminthes</taxon>
        <taxon>Rhabditophora</taxon>
        <taxon>Macrostomorpha</taxon>
        <taxon>Macrostomida</taxon>
        <taxon>Macrostomidae</taxon>
        <taxon>Macrostomum</taxon>
    </lineage>
</organism>
<dbReference type="Proteomes" id="UP000095280">
    <property type="component" value="Unplaced"/>
</dbReference>
<evidence type="ECO:0000313" key="1">
    <source>
        <dbReference type="Proteomes" id="UP000095280"/>
    </source>
</evidence>
<name>A0A1I8JPZ3_9PLAT</name>
<reference evidence="2" key="1">
    <citation type="submission" date="2016-11" db="UniProtKB">
        <authorList>
            <consortium name="WormBaseParasite"/>
        </authorList>
    </citation>
    <scope>IDENTIFICATION</scope>
</reference>
<evidence type="ECO:0000313" key="2">
    <source>
        <dbReference type="WBParaSite" id="snap_masked-unitig_29977-processed-gene-0.0-mRNA-1"/>
    </source>
</evidence>
<sequence length="291" mass="31512">VPPRRAAPWPPLRSDRFLRLLTPNGVNTDGYFGPATVARLLAADCRAPLRDRLQSALLRQDLLASRFESSRIADRRRRLRQGHLPSKSASPWLAGFQRLTGAPRSAMVLGDPGGAAGRWPSGEAAVASTVCWNTATCPYFGRTLEKSSGYYLTHQLLYKTDQGLDGRDGMAGGLELTSTCEQGGACGWTALRRGGLEDGHYLCGLRFQGLLQRRLRCPTVASCRTPQLVCFKLSVSDSAAAASGPPVAAQPHSTGMLWVTNSKRITVPAGYLIADPTVISKPQYCQKIFVK</sequence>
<protein>
    <submittedName>
        <fullName evidence="2">PG_binding_1 domain-containing protein</fullName>
    </submittedName>
</protein>
<dbReference type="AlphaFoldDB" id="A0A1I8JPZ3"/>
<accession>A0A1I8JPZ3</accession>
<dbReference type="WBParaSite" id="snap_masked-unitig_29977-processed-gene-0.0-mRNA-1">
    <property type="protein sequence ID" value="snap_masked-unitig_29977-processed-gene-0.0-mRNA-1"/>
    <property type="gene ID" value="snap_masked-unitig_29977-processed-gene-0.0"/>
</dbReference>
<keyword evidence="1" id="KW-1185">Reference proteome</keyword>
<proteinExistence type="predicted"/>